<gene>
    <name evidence="2" type="ORF">M413DRAFT_12882</name>
</gene>
<evidence type="ECO:0000313" key="2">
    <source>
        <dbReference type="EMBL" id="KIM38134.1"/>
    </source>
</evidence>
<dbReference type="PANTHER" id="PTHR43135">
    <property type="entry name" value="ALPHA-D-RIBOSE 1-METHYLPHOSPHONATE 5-TRIPHOSPHATE DIPHOSPHATASE"/>
    <property type="match status" value="1"/>
</dbReference>
<dbReference type="Pfam" id="PF01979">
    <property type="entry name" value="Amidohydro_1"/>
    <property type="match status" value="1"/>
</dbReference>
<accession>A0A0C3C1Q0</accession>
<dbReference type="InterPro" id="IPR011059">
    <property type="entry name" value="Metal-dep_hydrolase_composite"/>
</dbReference>
<reference evidence="2 3" key="1">
    <citation type="submission" date="2014-04" db="EMBL/GenBank/DDBJ databases">
        <authorList>
            <consortium name="DOE Joint Genome Institute"/>
            <person name="Kuo A."/>
            <person name="Gay G."/>
            <person name="Dore J."/>
            <person name="Kohler A."/>
            <person name="Nagy L.G."/>
            <person name="Floudas D."/>
            <person name="Copeland A."/>
            <person name="Barry K.W."/>
            <person name="Cichocki N."/>
            <person name="Veneault-Fourrey C."/>
            <person name="LaButti K."/>
            <person name="Lindquist E.A."/>
            <person name="Lipzen A."/>
            <person name="Lundell T."/>
            <person name="Morin E."/>
            <person name="Murat C."/>
            <person name="Sun H."/>
            <person name="Tunlid A."/>
            <person name="Henrissat B."/>
            <person name="Grigoriev I.V."/>
            <person name="Hibbett D.S."/>
            <person name="Martin F."/>
            <person name="Nordberg H.P."/>
            <person name="Cantor M.N."/>
            <person name="Hua S.X."/>
        </authorList>
    </citation>
    <scope>NUCLEOTIDE SEQUENCE [LARGE SCALE GENOMIC DNA]</scope>
    <source>
        <strain evidence="3">h7</strain>
    </source>
</reference>
<name>A0A0C3C1Q0_HEBCY</name>
<dbReference type="STRING" id="686832.A0A0C3C1Q0"/>
<dbReference type="OrthoDB" id="5595695at2759"/>
<dbReference type="EMBL" id="KN831792">
    <property type="protein sequence ID" value="KIM38134.1"/>
    <property type="molecule type" value="Genomic_DNA"/>
</dbReference>
<evidence type="ECO:0000313" key="3">
    <source>
        <dbReference type="Proteomes" id="UP000053424"/>
    </source>
</evidence>
<sequence length="546" mass="60664">MTTTPRPTADNSNGATSQPDVAKVRLYKIRTGQVFDPIERVMFARQVIWVDRDTGVVVRLGEEGETFRSEFEVEVTDVDLTKLTVLPGFVDVHVHLFLHPYAETSWDDQLTKESLAERTIRATVHAKKTLLAGFTTARDLGTEGALDADVSLRQCLAGKDAIIPGPRYYCSTRAIVTSGAYELLKSPGPKSTLNPAQEGIDNVRGAEVVDGVDACVREVRRQIGAGADWIKVDFLSLPMELTSYIFFFEQIYMDYPTRSRLSNISPSFATRSIPTFNRAEVAAIITTAHASGVKVAAHANTPSAIHVALDLGIDSIEHGGEMYDSVEGDTALLEWMWLGGSGGKAVWVPTLAAYWTSVVNNPDDHEIRRRWERCVDSFKEAMKLKRRRHSETDGGKEEEERGLENLACGGDTGVFAHGQNALEMVLMRKLGASWERVLSWATYGGWKCVRGMEWEGFEGERRLEMAEKRGLQFGKPRFLANKMHLERETPFGVLRIGWAADLVAIEGKLDGSPEEFEDALMRGVKFVMKGGRIYLKDGREVVNGDI</sequence>
<organism evidence="2 3">
    <name type="scientific">Hebeloma cylindrosporum</name>
    <dbReference type="NCBI Taxonomy" id="76867"/>
    <lineage>
        <taxon>Eukaryota</taxon>
        <taxon>Fungi</taxon>
        <taxon>Dikarya</taxon>
        <taxon>Basidiomycota</taxon>
        <taxon>Agaricomycotina</taxon>
        <taxon>Agaricomycetes</taxon>
        <taxon>Agaricomycetidae</taxon>
        <taxon>Agaricales</taxon>
        <taxon>Agaricineae</taxon>
        <taxon>Hymenogastraceae</taxon>
        <taxon>Hebeloma</taxon>
    </lineage>
</organism>
<reference evidence="3" key="2">
    <citation type="submission" date="2015-01" db="EMBL/GenBank/DDBJ databases">
        <title>Evolutionary Origins and Diversification of the Mycorrhizal Mutualists.</title>
        <authorList>
            <consortium name="DOE Joint Genome Institute"/>
            <consortium name="Mycorrhizal Genomics Consortium"/>
            <person name="Kohler A."/>
            <person name="Kuo A."/>
            <person name="Nagy L.G."/>
            <person name="Floudas D."/>
            <person name="Copeland A."/>
            <person name="Barry K.W."/>
            <person name="Cichocki N."/>
            <person name="Veneault-Fourrey C."/>
            <person name="LaButti K."/>
            <person name="Lindquist E.A."/>
            <person name="Lipzen A."/>
            <person name="Lundell T."/>
            <person name="Morin E."/>
            <person name="Murat C."/>
            <person name="Riley R."/>
            <person name="Ohm R."/>
            <person name="Sun H."/>
            <person name="Tunlid A."/>
            <person name="Henrissat B."/>
            <person name="Grigoriev I.V."/>
            <person name="Hibbett D.S."/>
            <person name="Martin F."/>
        </authorList>
    </citation>
    <scope>NUCLEOTIDE SEQUENCE [LARGE SCALE GENOMIC DNA]</scope>
    <source>
        <strain evidence="3">h7</strain>
    </source>
</reference>
<dbReference type="InterPro" id="IPR032466">
    <property type="entry name" value="Metal_Hydrolase"/>
</dbReference>
<keyword evidence="3" id="KW-1185">Reference proteome</keyword>
<evidence type="ECO:0000259" key="1">
    <source>
        <dbReference type="Pfam" id="PF01979"/>
    </source>
</evidence>
<proteinExistence type="predicted"/>
<feature type="domain" description="Amidohydrolase-related" evidence="1">
    <location>
        <begin position="84"/>
        <end position="232"/>
    </location>
</feature>
<dbReference type="AlphaFoldDB" id="A0A0C3C1Q0"/>
<dbReference type="PANTHER" id="PTHR43135:SF3">
    <property type="entry name" value="ALPHA-D-RIBOSE 1-METHYLPHOSPHONATE 5-TRIPHOSPHATE DIPHOSPHATASE"/>
    <property type="match status" value="1"/>
</dbReference>
<dbReference type="HOGENOM" id="CLU_023620_1_1_1"/>
<dbReference type="Proteomes" id="UP000053424">
    <property type="component" value="Unassembled WGS sequence"/>
</dbReference>
<dbReference type="InterPro" id="IPR006680">
    <property type="entry name" value="Amidohydro-rel"/>
</dbReference>
<dbReference type="InterPro" id="IPR051781">
    <property type="entry name" value="Metallo-dep_Hydrolase"/>
</dbReference>
<dbReference type="SUPFAM" id="SSF51556">
    <property type="entry name" value="Metallo-dependent hydrolases"/>
    <property type="match status" value="1"/>
</dbReference>
<dbReference type="SUPFAM" id="SSF51338">
    <property type="entry name" value="Composite domain of metallo-dependent hydrolases"/>
    <property type="match status" value="1"/>
</dbReference>
<dbReference type="Gene3D" id="3.20.20.140">
    <property type="entry name" value="Metal-dependent hydrolases"/>
    <property type="match status" value="1"/>
</dbReference>
<protein>
    <recommendedName>
        <fullName evidence="1">Amidohydrolase-related domain-containing protein</fullName>
    </recommendedName>
</protein>
<dbReference type="GO" id="GO:0016810">
    <property type="term" value="F:hydrolase activity, acting on carbon-nitrogen (but not peptide) bonds"/>
    <property type="evidence" value="ECO:0007669"/>
    <property type="project" value="InterPro"/>
</dbReference>